<evidence type="ECO:0000256" key="2">
    <source>
        <dbReference type="ARBA" id="ARBA00008122"/>
    </source>
</evidence>
<dbReference type="AlphaFoldDB" id="A0A7C8ZKJ4"/>
<feature type="compositionally biased region" description="Low complexity" evidence="6">
    <location>
        <begin position="130"/>
        <end position="143"/>
    </location>
</feature>
<evidence type="ECO:0000259" key="9">
    <source>
        <dbReference type="PROSITE" id="PS51667"/>
    </source>
</evidence>
<comment type="domain">
    <text evidence="5">The QLQ domain and WRC domain may be involved in protein-protein interaction and DNA-binding, respectively.</text>
</comment>
<keyword evidence="3 4" id="KW-0539">Nucleus</keyword>
<dbReference type="PANTHER" id="PTHR31602">
    <property type="entry name" value="GROWTH-REGULATING FACTOR 5"/>
    <property type="match status" value="1"/>
</dbReference>
<feature type="short sequence motif" description="Bipartite nuclear localization signal" evidence="4">
    <location>
        <begin position="118"/>
        <end position="125"/>
    </location>
</feature>
<comment type="similarity">
    <text evidence="2 5">Belongs to the GRF family.</text>
</comment>
<dbReference type="Pfam" id="PF08879">
    <property type="entry name" value="WRC"/>
    <property type="match status" value="1"/>
</dbReference>
<evidence type="ECO:0000256" key="7">
    <source>
        <dbReference type="SAM" id="Phobius"/>
    </source>
</evidence>
<dbReference type="EMBL" id="GISG01138367">
    <property type="protein sequence ID" value="MBA4644430.1"/>
    <property type="molecule type" value="Transcribed_RNA"/>
</dbReference>
<name>A0A7C8ZKJ4_OPUST</name>
<feature type="domain" description="WRC" evidence="9">
    <location>
        <begin position="85"/>
        <end position="129"/>
    </location>
</feature>
<evidence type="ECO:0000256" key="1">
    <source>
        <dbReference type="ARBA" id="ARBA00004123"/>
    </source>
</evidence>
<sequence>MSNTTSTTTTAAARSKFPFTATQWQELEHQALIYKYMTAGIPVPPDLLFSIKRSLDSSLSSKLFPYPPSPLGWNPYQMGYGKKIDPEPGRCRRTDGKKWRCSKEAYPDSKYCERHMHRGKNRSRKPVENSALTSSSVATTAVTMPTNSTAPNNSSILTNQSLLTTTTPYNHTNHNTKSPSSLYSLSSDHSPYSSLYPHSTPSYNQKDFSRERYFQGMKEEVGEHAFFTESSGSSMRGFSTSSIDESWPLSSLDHSKHSSGYPNSYLHNNAASKQQQQAEKQCYIWGRDFNCELSMKVEQDERENNEKTTPHHFFDEWAPLKNGNGNGNGHGGGERKYSSWHDSSPSTTQLSISIPSSTSHHDFFLSNSRSHHHGMQLFTIFLLLFSVFFWAYHDVRVCKNNVEVIFKSDKLYVL</sequence>
<feature type="domain" description="QLQ" evidence="8">
    <location>
        <begin position="18"/>
        <end position="53"/>
    </location>
</feature>
<feature type="short sequence motif" description="Bipartite nuclear localization signal" evidence="4">
    <location>
        <begin position="90"/>
        <end position="100"/>
    </location>
</feature>
<evidence type="ECO:0000256" key="6">
    <source>
        <dbReference type="SAM" id="MobiDB-lite"/>
    </source>
</evidence>
<dbReference type="GO" id="GO:0099402">
    <property type="term" value="P:plant organ development"/>
    <property type="evidence" value="ECO:0007669"/>
    <property type="project" value="UniProtKB-ARBA"/>
</dbReference>
<dbReference type="PROSITE" id="PS51666">
    <property type="entry name" value="QLQ"/>
    <property type="match status" value="1"/>
</dbReference>
<feature type="transmembrane region" description="Helical" evidence="7">
    <location>
        <begin position="374"/>
        <end position="392"/>
    </location>
</feature>
<evidence type="ECO:0000313" key="10">
    <source>
        <dbReference type="EMBL" id="MBA4644430.1"/>
    </source>
</evidence>
<accession>A0A7C8ZKJ4</accession>
<organism evidence="10">
    <name type="scientific">Opuntia streptacantha</name>
    <name type="common">Prickly pear cactus</name>
    <name type="synonym">Opuntia cardona</name>
    <dbReference type="NCBI Taxonomy" id="393608"/>
    <lineage>
        <taxon>Eukaryota</taxon>
        <taxon>Viridiplantae</taxon>
        <taxon>Streptophyta</taxon>
        <taxon>Embryophyta</taxon>
        <taxon>Tracheophyta</taxon>
        <taxon>Spermatophyta</taxon>
        <taxon>Magnoliopsida</taxon>
        <taxon>eudicotyledons</taxon>
        <taxon>Gunneridae</taxon>
        <taxon>Pentapetalae</taxon>
        <taxon>Caryophyllales</taxon>
        <taxon>Cactineae</taxon>
        <taxon>Cactaceae</taxon>
        <taxon>Opuntioideae</taxon>
        <taxon>Opuntia</taxon>
    </lineage>
</organism>
<proteinExistence type="inferred from homology"/>
<feature type="region of interest" description="Disordered" evidence="6">
    <location>
        <begin position="116"/>
        <end position="185"/>
    </location>
</feature>
<reference evidence="10" key="2">
    <citation type="submission" date="2020-07" db="EMBL/GenBank/DDBJ databases">
        <authorList>
            <person name="Vera ALvarez R."/>
            <person name="Arias-Moreno D.M."/>
            <person name="Jimenez-Jacinto V."/>
            <person name="Jimenez-Bremont J.F."/>
            <person name="Swaminathan K."/>
            <person name="Moose S.P."/>
            <person name="Guerrero-Gonzalez M.L."/>
            <person name="Marino-Ramirez L."/>
            <person name="Landsman D."/>
            <person name="Rodriguez-Kessler M."/>
            <person name="Delgado-Sanchez P."/>
        </authorList>
    </citation>
    <scope>NUCLEOTIDE SEQUENCE</scope>
    <source>
        <tissue evidence="10">Cladode</tissue>
    </source>
</reference>
<reference evidence="10" key="1">
    <citation type="journal article" date="2013" name="J. Plant Res.">
        <title>Effect of fungi and light on seed germination of three Opuntia species from semiarid lands of central Mexico.</title>
        <authorList>
            <person name="Delgado-Sanchez P."/>
            <person name="Jimenez-Bremont J.F."/>
            <person name="Guerrero-Gonzalez Mde L."/>
            <person name="Flores J."/>
        </authorList>
    </citation>
    <scope>NUCLEOTIDE SEQUENCE</scope>
    <source>
        <tissue evidence="10">Cladode</tissue>
    </source>
</reference>
<dbReference type="InterPro" id="IPR014978">
    <property type="entry name" value="Gln-Leu-Gln_QLQ"/>
</dbReference>
<evidence type="ECO:0000256" key="3">
    <source>
        <dbReference type="ARBA" id="ARBA00023242"/>
    </source>
</evidence>
<dbReference type="InterPro" id="IPR014977">
    <property type="entry name" value="WRC_dom"/>
</dbReference>
<protein>
    <recommendedName>
        <fullName evidence="5">Growth-regulating factor</fullName>
    </recommendedName>
</protein>
<comment type="subcellular location">
    <subcellularLocation>
        <location evidence="1 4 5">Nucleus</location>
    </subcellularLocation>
</comment>
<feature type="compositionally biased region" description="Low complexity" evidence="6">
    <location>
        <begin position="164"/>
        <end position="185"/>
    </location>
</feature>
<dbReference type="GO" id="GO:0005524">
    <property type="term" value="F:ATP binding"/>
    <property type="evidence" value="ECO:0007669"/>
    <property type="project" value="UniProtKB-UniRule"/>
</dbReference>
<keyword evidence="7" id="KW-0472">Membrane</keyword>
<evidence type="ECO:0000256" key="4">
    <source>
        <dbReference type="PROSITE-ProRule" id="PRU01002"/>
    </source>
</evidence>
<evidence type="ECO:0000259" key="8">
    <source>
        <dbReference type="PROSITE" id="PS51666"/>
    </source>
</evidence>
<dbReference type="PROSITE" id="PS51667">
    <property type="entry name" value="WRC"/>
    <property type="match status" value="1"/>
</dbReference>
<feature type="compositionally biased region" description="Polar residues" evidence="6">
    <location>
        <begin position="144"/>
        <end position="163"/>
    </location>
</feature>
<dbReference type="GO" id="GO:0006351">
    <property type="term" value="P:DNA-templated transcription"/>
    <property type="evidence" value="ECO:0007669"/>
    <property type="project" value="UniProtKB-UniRule"/>
</dbReference>
<keyword evidence="7" id="KW-1133">Transmembrane helix</keyword>
<feature type="compositionally biased region" description="Polar residues" evidence="6">
    <location>
        <begin position="340"/>
        <end position="351"/>
    </location>
</feature>
<keyword evidence="5" id="KW-0010">Activator</keyword>
<keyword evidence="5" id="KW-0804">Transcription</keyword>
<dbReference type="GO" id="GO:0005634">
    <property type="term" value="C:nucleus"/>
    <property type="evidence" value="ECO:0007669"/>
    <property type="project" value="UniProtKB-SubCell"/>
</dbReference>
<keyword evidence="7" id="KW-0812">Transmembrane</keyword>
<dbReference type="GO" id="GO:0006355">
    <property type="term" value="P:regulation of DNA-templated transcription"/>
    <property type="evidence" value="ECO:0007669"/>
    <property type="project" value="InterPro"/>
</dbReference>
<evidence type="ECO:0000256" key="5">
    <source>
        <dbReference type="RuleBase" id="RU367127"/>
    </source>
</evidence>
<dbReference type="SMART" id="SM00951">
    <property type="entry name" value="QLQ"/>
    <property type="match status" value="1"/>
</dbReference>
<comment type="function">
    <text evidence="5">Transcription activator.</text>
</comment>
<dbReference type="PANTHER" id="PTHR31602:SF46">
    <property type="entry name" value="GROWTH-REGULATING FACTOR 6"/>
    <property type="match status" value="1"/>
</dbReference>
<dbReference type="Pfam" id="PF08880">
    <property type="entry name" value="QLQ"/>
    <property type="match status" value="1"/>
</dbReference>
<feature type="region of interest" description="Disordered" evidence="6">
    <location>
        <begin position="315"/>
        <end position="351"/>
    </location>
</feature>
<dbReference type="InterPro" id="IPR031137">
    <property type="entry name" value="GRF"/>
</dbReference>
<keyword evidence="5" id="KW-0805">Transcription regulation</keyword>